<sequence length="117" mass="13287">MFESNAVFPAEFLIAPKATTNFNVQKVHAVSGFIRYISPQSVKICTMEFVDKGQYLMFSLEEPSLPLDKMLVRIKERILLMRSAALLLCEVVSLSKNNGVAIADYNKELKEKEEKEL</sequence>
<comment type="caution">
    <text evidence="1">The sequence shown here is derived from an EMBL/GenBank/DDBJ whole genome shotgun (WGS) entry which is preliminary data.</text>
</comment>
<dbReference type="AlphaFoldDB" id="A0A645DUV6"/>
<proteinExistence type="predicted"/>
<name>A0A645DUV6_9ZZZZ</name>
<accession>A0A645DUV6</accession>
<evidence type="ECO:0000313" key="1">
    <source>
        <dbReference type="EMBL" id="MPM93290.1"/>
    </source>
</evidence>
<gene>
    <name evidence="1" type="ORF">SDC9_140426</name>
</gene>
<dbReference type="EMBL" id="VSSQ01040120">
    <property type="protein sequence ID" value="MPM93290.1"/>
    <property type="molecule type" value="Genomic_DNA"/>
</dbReference>
<protein>
    <submittedName>
        <fullName evidence="1">Uncharacterized protein</fullName>
    </submittedName>
</protein>
<reference evidence="1" key="1">
    <citation type="submission" date="2019-08" db="EMBL/GenBank/DDBJ databases">
        <authorList>
            <person name="Kucharzyk K."/>
            <person name="Murdoch R.W."/>
            <person name="Higgins S."/>
            <person name="Loffler F."/>
        </authorList>
    </citation>
    <scope>NUCLEOTIDE SEQUENCE</scope>
</reference>
<organism evidence="1">
    <name type="scientific">bioreactor metagenome</name>
    <dbReference type="NCBI Taxonomy" id="1076179"/>
    <lineage>
        <taxon>unclassified sequences</taxon>
        <taxon>metagenomes</taxon>
        <taxon>ecological metagenomes</taxon>
    </lineage>
</organism>